<evidence type="ECO:0000259" key="2">
    <source>
        <dbReference type="Pfam" id="PF13439"/>
    </source>
</evidence>
<gene>
    <name evidence="3" type="primary">KL137_00008</name>
</gene>
<proteinExistence type="predicted"/>
<organism evidence="3">
    <name type="scientific">Klebsiella pneumoniae</name>
    <dbReference type="NCBI Taxonomy" id="573"/>
    <lineage>
        <taxon>Bacteria</taxon>
        <taxon>Pseudomonadati</taxon>
        <taxon>Pseudomonadota</taxon>
        <taxon>Gammaproteobacteria</taxon>
        <taxon>Enterobacterales</taxon>
        <taxon>Enterobacteriaceae</taxon>
        <taxon>Klebsiella/Raoultella group</taxon>
        <taxon>Klebsiella</taxon>
        <taxon>Klebsiella pneumoniae complex</taxon>
    </lineage>
</organism>
<dbReference type="Pfam" id="PF00534">
    <property type="entry name" value="Glycos_transf_1"/>
    <property type="match status" value="1"/>
</dbReference>
<dbReference type="InterPro" id="IPR001296">
    <property type="entry name" value="Glyco_trans_1"/>
</dbReference>
<dbReference type="PANTHER" id="PTHR45947">
    <property type="entry name" value="SULFOQUINOVOSYL TRANSFERASE SQD2"/>
    <property type="match status" value="1"/>
</dbReference>
<dbReference type="GO" id="GO:0016757">
    <property type="term" value="F:glycosyltransferase activity"/>
    <property type="evidence" value="ECO:0007669"/>
    <property type="project" value="InterPro"/>
</dbReference>
<dbReference type="EMBL" id="LT603713">
    <property type="protein sequence ID" value="SCA95921.1"/>
    <property type="molecule type" value="Genomic_DNA"/>
</dbReference>
<feature type="domain" description="Glycosyl transferase family 1" evidence="1">
    <location>
        <begin position="213"/>
        <end position="345"/>
    </location>
</feature>
<protein>
    <submittedName>
        <fullName evidence="3">Glycosyltransferase</fullName>
    </submittedName>
</protein>
<evidence type="ECO:0000313" key="3">
    <source>
        <dbReference type="EMBL" id="SCA95921.1"/>
    </source>
</evidence>
<sequence>MKIMILNSLYYPYKFGGAEVSVQLLAEELVKKNHEVRVVTLNDEGSIKKEVLNGVKVISLPLKNRYWPFSSEAHSRIQKLFWHLKDVYNADMVSMVHNEITNFSPDIIHTNNLAGFSIGVWDVVKRDNYKLVHTARDYYLFHPNSTLFKNGVNIDPDSKIVKLLSFYKKNKSQKIDAFVGISQHISLMHKNNGFAKKALFAHIYNPVDKPDKVKREKTKIITVGFIGRFTTEKGFDIFSEYAKKYQDCIKFIAAGKASSSKESNLLITDAKLSGVEIQGYVPIEDFLNEVDAILLPTKWHEPFGRVVAEAALSRTPIFTNLTGGVKEIAEMFPWVLSVDEFSPGKIKTILEYLNSEKEVENPFNKEEHAGYYINIYNKLLDVENEKHDGV</sequence>
<accession>A0A1C3T0B2</accession>
<reference evidence="3" key="2">
    <citation type="submission" date="2016-08" db="EMBL/GenBank/DDBJ databases">
        <title>Klebsiella loci capsule.</title>
        <authorList>
            <person name="Holt K.E."/>
            <person name="Thomson N.R."/>
        </authorList>
    </citation>
    <scope>NUCLEOTIDE SEQUENCE</scope>
    <source>
        <strain evidence="3">KSB1_10F</strain>
    </source>
</reference>
<evidence type="ECO:0000259" key="1">
    <source>
        <dbReference type="Pfam" id="PF00534"/>
    </source>
</evidence>
<dbReference type="SUPFAM" id="SSF53756">
    <property type="entry name" value="UDP-Glycosyltransferase/glycogen phosphorylase"/>
    <property type="match status" value="1"/>
</dbReference>
<dbReference type="InterPro" id="IPR028098">
    <property type="entry name" value="Glyco_trans_4-like_N"/>
</dbReference>
<feature type="domain" description="Glycosyltransferase subfamily 4-like N-terminal" evidence="2">
    <location>
        <begin position="15"/>
        <end position="208"/>
    </location>
</feature>
<dbReference type="Gene3D" id="3.40.50.2000">
    <property type="entry name" value="Glycogen Phosphorylase B"/>
    <property type="match status" value="2"/>
</dbReference>
<dbReference type="PANTHER" id="PTHR45947:SF3">
    <property type="entry name" value="SULFOQUINOVOSYL TRANSFERASE SQD2"/>
    <property type="match status" value="1"/>
</dbReference>
<name>A0A1C3T0B2_KLEPN</name>
<reference evidence="3" key="1">
    <citation type="submission" date="2016-07" db="EMBL/GenBank/DDBJ databases">
        <authorList>
            <person name="Informatics P."/>
        </authorList>
    </citation>
    <scope>NUCLEOTIDE SEQUENCE</scope>
    <source>
        <strain evidence="3">KSB1_10F</strain>
    </source>
</reference>
<keyword evidence="3" id="KW-0808">Transferase</keyword>
<dbReference type="Pfam" id="PF13439">
    <property type="entry name" value="Glyco_transf_4"/>
    <property type="match status" value="1"/>
</dbReference>
<dbReference type="InterPro" id="IPR050194">
    <property type="entry name" value="Glycosyltransferase_grp1"/>
</dbReference>
<dbReference type="AlphaFoldDB" id="A0A1C3T0B2"/>